<evidence type="ECO:0000256" key="1">
    <source>
        <dbReference type="SAM" id="MobiDB-lite"/>
    </source>
</evidence>
<organism evidence="2 3">
    <name type="scientific">Grifola frondosa</name>
    <name type="common">Maitake</name>
    <name type="synonym">Polyporus frondosus</name>
    <dbReference type="NCBI Taxonomy" id="5627"/>
    <lineage>
        <taxon>Eukaryota</taxon>
        <taxon>Fungi</taxon>
        <taxon>Dikarya</taxon>
        <taxon>Basidiomycota</taxon>
        <taxon>Agaricomycotina</taxon>
        <taxon>Agaricomycetes</taxon>
        <taxon>Polyporales</taxon>
        <taxon>Grifolaceae</taxon>
        <taxon>Grifola</taxon>
    </lineage>
</organism>
<reference evidence="2 3" key="1">
    <citation type="submission" date="2016-03" db="EMBL/GenBank/DDBJ databases">
        <title>Whole genome sequencing of Grifola frondosa 9006-11.</title>
        <authorList>
            <person name="Min B."/>
            <person name="Park H."/>
            <person name="Kim J.-G."/>
            <person name="Cho H."/>
            <person name="Oh Y.-L."/>
            <person name="Kong W.-S."/>
            <person name="Choi I.-G."/>
        </authorList>
    </citation>
    <scope>NUCLEOTIDE SEQUENCE [LARGE SCALE GENOMIC DNA]</scope>
    <source>
        <strain evidence="2 3">9006-11</strain>
    </source>
</reference>
<gene>
    <name evidence="2" type="ORF">A0H81_10824</name>
</gene>
<proteinExistence type="predicted"/>
<feature type="region of interest" description="Disordered" evidence="1">
    <location>
        <begin position="196"/>
        <end position="224"/>
    </location>
</feature>
<evidence type="ECO:0000313" key="3">
    <source>
        <dbReference type="Proteomes" id="UP000092993"/>
    </source>
</evidence>
<dbReference type="Proteomes" id="UP000092993">
    <property type="component" value="Unassembled WGS sequence"/>
</dbReference>
<dbReference type="AlphaFoldDB" id="A0A1C7LX02"/>
<accession>A0A1C7LX02</accession>
<evidence type="ECO:0000313" key="2">
    <source>
        <dbReference type="EMBL" id="OBZ69230.1"/>
    </source>
</evidence>
<comment type="caution">
    <text evidence="2">The sequence shown here is derived from an EMBL/GenBank/DDBJ whole genome shotgun (WGS) entry which is preliminary data.</text>
</comment>
<sequence length="224" mass="24580">MCPTVSRLHFSQPLPSISITKPPAPLPVDLPSPDGLDSPSGLDRNIPVRHDLESGGNIPMREIDDSCSALSLSSVALTDSLSLSSLLLKLWPLLTFLTCLLTMNPYPHRTTVQTDFASSSGSGEALHRFGEVGFARAHLRKDAAQSNTDTTVKLVGGGVLVARSTSPPRRLLVEDPKQRRGRIHSFGRFEVFDKSEAREEEEQLVEPQKDRAWQVGSGKRTLFR</sequence>
<dbReference type="EMBL" id="LUGG01000018">
    <property type="protein sequence ID" value="OBZ69230.1"/>
    <property type="molecule type" value="Genomic_DNA"/>
</dbReference>
<name>A0A1C7LX02_GRIFR</name>
<keyword evidence="3" id="KW-1185">Reference proteome</keyword>
<feature type="region of interest" description="Disordered" evidence="1">
    <location>
        <begin position="21"/>
        <end position="44"/>
    </location>
</feature>
<protein>
    <submittedName>
        <fullName evidence="2">Uncharacterized protein</fullName>
    </submittedName>
</protein>